<dbReference type="Gene3D" id="2.60.40.2030">
    <property type="match status" value="2"/>
</dbReference>
<keyword evidence="3" id="KW-0106">Calcium</keyword>
<dbReference type="Pfam" id="PF03160">
    <property type="entry name" value="Calx-beta"/>
    <property type="match status" value="2"/>
</dbReference>
<evidence type="ECO:0000256" key="4">
    <source>
        <dbReference type="SAM" id="SignalP"/>
    </source>
</evidence>
<evidence type="ECO:0000256" key="1">
    <source>
        <dbReference type="ARBA" id="ARBA00022729"/>
    </source>
</evidence>
<evidence type="ECO:0000259" key="5">
    <source>
        <dbReference type="Pfam" id="PF03160"/>
    </source>
</evidence>
<dbReference type="InterPro" id="IPR003644">
    <property type="entry name" value="Calx_beta"/>
</dbReference>
<dbReference type="InterPro" id="IPR026919">
    <property type="entry name" value="ADGRV1"/>
</dbReference>
<comment type="caution">
    <text evidence="6">The sequence shown here is derived from an EMBL/GenBank/DDBJ whole genome shotgun (WGS) entry which is preliminary data.</text>
</comment>
<protein>
    <recommendedName>
        <fullName evidence="5">Calx-beta domain-containing protein</fullName>
    </recommendedName>
</protein>
<dbReference type="PANTHER" id="PTHR46682:SF1">
    <property type="entry name" value="ADHESION G-PROTEIN COUPLED RECEPTOR V1"/>
    <property type="match status" value="1"/>
</dbReference>
<accession>A0ABD1IXY5</accession>
<organism evidence="6 7">
    <name type="scientific">Coilia grayii</name>
    <name type="common">Gray's grenadier anchovy</name>
    <dbReference type="NCBI Taxonomy" id="363190"/>
    <lineage>
        <taxon>Eukaryota</taxon>
        <taxon>Metazoa</taxon>
        <taxon>Chordata</taxon>
        <taxon>Craniata</taxon>
        <taxon>Vertebrata</taxon>
        <taxon>Euteleostomi</taxon>
        <taxon>Actinopterygii</taxon>
        <taxon>Neopterygii</taxon>
        <taxon>Teleostei</taxon>
        <taxon>Clupei</taxon>
        <taxon>Clupeiformes</taxon>
        <taxon>Clupeoidei</taxon>
        <taxon>Engraulidae</taxon>
        <taxon>Coilinae</taxon>
        <taxon>Coilia</taxon>
    </lineage>
</organism>
<sequence>MFLLANLGIASVITVTIAASDDAHGVFQFTNKSLSVIGTEPEQGRNTVILQVMRSFGALSNVTLFWEVEPAAKQDLLHTIGNVTFSVGQNVSDIILQVSQDKIPELDQIFKVTLSKVSHGRIGERSVASLTILASDDPYGLFVFSESRRPIFVPEANINVTLTIQRLKGLLGSVRVTYQTLKEMDIAPFHTPGVGRASEGSDFMAIRSSVTFQANQSEANVTLQVFDDDIPERGESIFLELVNVFLIEGAQDRPSKNLNYVFLNVLSE</sequence>
<feature type="signal peptide" evidence="4">
    <location>
        <begin position="1"/>
        <end position="18"/>
    </location>
</feature>
<proteinExistence type="predicted"/>
<dbReference type="FunFam" id="2.60.40.2030:FF:000007">
    <property type="entry name" value="Adhesion G-protein coupled receptor V1"/>
    <property type="match status" value="1"/>
</dbReference>
<dbReference type="EMBL" id="JBHFQA010000022">
    <property type="protein sequence ID" value="KAL2079822.1"/>
    <property type="molecule type" value="Genomic_DNA"/>
</dbReference>
<dbReference type="InterPro" id="IPR038081">
    <property type="entry name" value="CalX-like_sf"/>
</dbReference>
<dbReference type="PANTHER" id="PTHR46682">
    <property type="entry name" value="ADHESION G-PROTEIN COUPLED RECEPTOR V1"/>
    <property type="match status" value="1"/>
</dbReference>
<name>A0ABD1IXY5_9TELE</name>
<keyword evidence="1 4" id="KW-0732">Signal</keyword>
<reference evidence="6 7" key="1">
    <citation type="submission" date="2024-09" db="EMBL/GenBank/DDBJ databases">
        <title>A chromosome-level genome assembly of Gray's grenadier anchovy, Coilia grayii.</title>
        <authorList>
            <person name="Fu Z."/>
        </authorList>
    </citation>
    <scope>NUCLEOTIDE SEQUENCE [LARGE SCALE GENOMIC DNA]</scope>
    <source>
        <strain evidence="6">G4</strain>
        <tissue evidence="6">Muscle</tissue>
    </source>
</reference>
<dbReference type="Proteomes" id="UP001591681">
    <property type="component" value="Unassembled WGS sequence"/>
</dbReference>
<feature type="chain" id="PRO_5044793768" description="Calx-beta domain-containing protein" evidence="4">
    <location>
        <begin position="19"/>
        <end position="268"/>
    </location>
</feature>
<feature type="domain" description="Calx-beta" evidence="5">
    <location>
        <begin position="174"/>
        <end position="243"/>
    </location>
</feature>
<evidence type="ECO:0000313" key="6">
    <source>
        <dbReference type="EMBL" id="KAL2079822.1"/>
    </source>
</evidence>
<evidence type="ECO:0000313" key="7">
    <source>
        <dbReference type="Proteomes" id="UP001591681"/>
    </source>
</evidence>
<evidence type="ECO:0000256" key="2">
    <source>
        <dbReference type="ARBA" id="ARBA00022737"/>
    </source>
</evidence>
<keyword evidence="2" id="KW-0677">Repeat</keyword>
<gene>
    <name evidence="6" type="ORF">ACEWY4_025566</name>
</gene>
<keyword evidence="7" id="KW-1185">Reference proteome</keyword>
<dbReference type="FunFam" id="2.60.40.2030:FF:000020">
    <property type="entry name" value="Adhesion G protein-coupled receptor V1"/>
    <property type="match status" value="1"/>
</dbReference>
<evidence type="ECO:0000256" key="3">
    <source>
        <dbReference type="ARBA" id="ARBA00022837"/>
    </source>
</evidence>
<feature type="domain" description="Calx-beta" evidence="5">
    <location>
        <begin position="22"/>
        <end position="133"/>
    </location>
</feature>
<dbReference type="SUPFAM" id="SSF141072">
    <property type="entry name" value="CalX-like"/>
    <property type="match status" value="2"/>
</dbReference>
<dbReference type="AlphaFoldDB" id="A0ABD1IXY5"/>